<dbReference type="PANTHER" id="PTHR43788">
    <property type="entry name" value="DNA2/NAM7 HELICASE FAMILY MEMBER"/>
    <property type="match status" value="1"/>
</dbReference>
<evidence type="ECO:0000256" key="4">
    <source>
        <dbReference type="ARBA" id="ARBA00022806"/>
    </source>
</evidence>
<dbReference type="Pfam" id="PF18741">
    <property type="entry name" value="MTES_1575"/>
    <property type="match status" value="1"/>
</dbReference>
<dbReference type="RefSeq" id="WP_322466780.1">
    <property type="nucleotide sequence ID" value="NZ_JAXOJX010000034.1"/>
</dbReference>
<organism evidence="10 11">
    <name type="scientific">Azohydromonas lata</name>
    <dbReference type="NCBI Taxonomy" id="45677"/>
    <lineage>
        <taxon>Bacteria</taxon>
        <taxon>Pseudomonadati</taxon>
        <taxon>Pseudomonadota</taxon>
        <taxon>Betaproteobacteria</taxon>
        <taxon>Burkholderiales</taxon>
        <taxon>Sphaerotilaceae</taxon>
        <taxon>Azohydromonas</taxon>
    </lineage>
</organism>
<protein>
    <submittedName>
        <fullName evidence="10">AAA domain-containing protein</fullName>
    </submittedName>
</protein>
<dbReference type="InterPro" id="IPR041679">
    <property type="entry name" value="DNA2/NAM7-like_C"/>
</dbReference>
<evidence type="ECO:0000256" key="2">
    <source>
        <dbReference type="ARBA" id="ARBA00022741"/>
    </source>
</evidence>
<dbReference type="SUPFAM" id="SSF52980">
    <property type="entry name" value="Restriction endonuclease-like"/>
    <property type="match status" value="1"/>
</dbReference>
<evidence type="ECO:0000313" key="11">
    <source>
        <dbReference type="Proteomes" id="UP001293718"/>
    </source>
</evidence>
<keyword evidence="2" id="KW-0547">Nucleotide-binding</keyword>
<dbReference type="Proteomes" id="UP001293718">
    <property type="component" value="Unassembled WGS sequence"/>
</dbReference>
<accession>A0ABU5II17</accession>
<dbReference type="SUPFAM" id="SSF52540">
    <property type="entry name" value="P-loop containing nucleoside triphosphate hydrolases"/>
    <property type="match status" value="1"/>
</dbReference>
<dbReference type="Gene3D" id="3.40.960.10">
    <property type="entry name" value="VSR Endonuclease"/>
    <property type="match status" value="1"/>
</dbReference>
<dbReference type="Pfam" id="PF13086">
    <property type="entry name" value="AAA_11"/>
    <property type="match status" value="2"/>
</dbReference>
<feature type="compositionally biased region" description="Basic and acidic residues" evidence="6">
    <location>
        <begin position="1545"/>
        <end position="1559"/>
    </location>
</feature>
<dbReference type="Gene3D" id="3.40.50.300">
    <property type="entry name" value="P-loop containing nucleotide triphosphate hydrolases"/>
    <property type="match status" value="3"/>
</dbReference>
<feature type="domain" description="DNA2/NAM7 helicase-like C-terminal" evidence="8">
    <location>
        <begin position="1189"/>
        <end position="1370"/>
    </location>
</feature>
<keyword evidence="3" id="KW-0378">Hydrolase</keyword>
<comment type="similarity">
    <text evidence="1">Belongs to the DNA2/NAM7 helicase family.</text>
</comment>
<dbReference type="CDD" id="cd18808">
    <property type="entry name" value="SF1_C_Upf1"/>
    <property type="match status" value="1"/>
</dbReference>
<evidence type="ECO:0000259" key="7">
    <source>
        <dbReference type="Pfam" id="PF13086"/>
    </source>
</evidence>
<evidence type="ECO:0000256" key="1">
    <source>
        <dbReference type="ARBA" id="ARBA00007913"/>
    </source>
</evidence>
<feature type="region of interest" description="Disordered" evidence="6">
    <location>
        <begin position="1535"/>
        <end position="1559"/>
    </location>
</feature>
<dbReference type="EMBL" id="JAXOJX010000034">
    <property type="protein sequence ID" value="MDZ5458791.1"/>
    <property type="molecule type" value="Genomic_DNA"/>
</dbReference>
<keyword evidence="5" id="KW-0067">ATP-binding</keyword>
<feature type="domain" description="DNA2/NAM7 helicase helicase" evidence="7">
    <location>
        <begin position="1080"/>
        <end position="1157"/>
    </location>
</feature>
<dbReference type="Pfam" id="PF13087">
    <property type="entry name" value="AAA_12"/>
    <property type="match status" value="1"/>
</dbReference>
<dbReference type="InterPro" id="IPR041677">
    <property type="entry name" value="DNA2/NAM7_AAA_11"/>
</dbReference>
<evidence type="ECO:0000256" key="3">
    <source>
        <dbReference type="ARBA" id="ARBA00022801"/>
    </source>
</evidence>
<dbReference type="InterPro" id="IPR047187">
    <property type="entry name" value="SF1_C_Upf1"/>
</dbReference>
<gene>
    <name evidence="10" type="ORF">SM757_19605</name>
</gene>
<reference evidence="10 11" key="1">
    <citation type="submission" date="2023-11" db="EMBL/GenBank/DDBJ databases">
        <title>Draft genome of Azohydromonas lata strain H1 (DSM1123), a polyhydroxyalkanoate producer.</title>
        <authorList>
            <person name="Traversa D."/>
            <person name="D'Addabbo P."/>
            <person name="Pazzani C."/>
            <person name="Manzari C."/>
            <person name="Chiara M."/>
            <person name="Scrascia M."/>
        </authorList>
    </citation>
    <scope>NUCLEOTIDE SEQUENCE [LARGE SCALE GENOMIC DNA]</scope>
    <source>
        <strain evidence="10 11">H1</strain>
    </source>
</reference>
<keyword evidence="11" id="KW-1185">Reference proteome</keyword>
<evidence type="ECO:0000259" key="8">
    <source>
        <dbReference type="Pfam" id="PF13087"/>
    </source>
</evidence>
<proteinExistence type="inferred from homology"/>
<evidence type="ECO:0000256" key="6">
    <source>
        <dbReference type="SAM" id="MobiDB-lite"/>
    </source>
</evidence>
<name>A0ABU5II17_9BURK</name>
<dbReference type="PANTHER" id="PTHR43788:SF8">
    <property type="entry name" value="DNA-BINDING PROTEIN SMUBP-2"/>
    <property type="match status" value="1"/>
</dbReference>
<dbReference type="InterPro" id="IPR011335">
    <property type="entry name" value="Restrct_endonuc-II-like"/>
</dbReference>
<dbReference type="InterPro" id="IPR050534">
    <property type="entry name" value="Coronavir_polyprotein_1ab"/>
</dbReference>
<dbReference type="InterPro" id="IPR049468">
    <property type="entry name" value="Restrct_endonuc-II-like_dom"/>
</dbReference>
<sequence length="1559" mass="171062">MTTARDLLGRLFEYIAEQARDVDPRAFNLSRLANFFLREPAQLLGLPGLEFDQADGGEPLWLRVPRLEPVAAPAVAERFAALISVSADPGGPPPALDPVQLALHLEDIAGFAQHLAPTTAAAPGSATSRALAVQDMPALPADEALRRRIVQAQARFRDAVQAAFDDISARWLAWAEAEAPRRLSMQLYGELFALMHQLQAQQTGKPVELVWGLGVATWRLRWESEDFTFRYPLLTQAVELSLDAATLALEVRPRTTAPRLELDALIACLVPGACELEQTGRDWLAQHAQEVPPSPFHMPALQPLLRRIAGSLDSQGRFLDVLASGAPVPNAGAHLVVTDAWALFARPQSYNFLVDDLRRLRLGLEAAQTLPGGPAALVTPPDDAPAEVQAVRFRGLSSRGEGEGTSDGDGPARELYFPLPYNQEQVTIVQRLERSDGVTVQGPPGTGKTHTIANIICHYLATGRRVLVTSRGEPALQVLQAKIPAEVRPLTVALLSSDREGLRQFQGAIEAIQHRVSQLDPLQAQRRIATAHEAIALAHAELSRLDRRVDDIARAQLASVDLDGTPLRAQQLAELVRDGQARFAWFDDELPAGAPPAPLTEDEARELREARRRLGEDLRCLAEPPPSSATLPAPDVLAPLHQALQRLRRIEGELARGALPALQGEINEARALLAAVEAALEPAQALEHADQAWAQALRRQLSEPGFEAERQALQSLLVEVPRLAAARGDFLQRPVDMPQEALACVRTREAVERAARTGKAFNWLPFGEADARRHVAAMRVDGREPATRQDWLHVARFLALQMELQSLLVRWQRLAPELGLPELHQGAGALRKLERLALIAGLALRLSLEVDAELPRRAAVLLSANPLPAPGSGAVATVEHLQRLQKILRRHVLHEALAGAPRRQQALLLNLTAGGPLGAQWQELIGQWLGRTDVESDAFCAREAALRAETQRLAALQPALECVRVAAQRLAAAGAARLAQRLRSEPAEGAAHDAVLPTDWRAAWTWARARAALQTLEGRGELTRLWARRAELEQGLSKLYEDVVARAAWLATRMNASPKVLSALAGYANALHRIGQGTGPNAARYRRDAQAAMLDAAPAVPCWIMSHARVSESMPADIGAFDLVIVDEASQSDLWALPAIARGKKILVVGDHKQVSPEGGFISSARINDLRQRFLADQPFAAAMTPEKSLYDLAAQVFAGQQVMLREHFRCVAPIIEYANRNFYDHGVLPLRVPRAAERIDPPLVDLFVEEGRRDHRDRNDAEAQAIADEIAALLADERLAGRTLGVVSLLGLEQARHIDAVVRARFDAAELLRRQFACGDARTFQGSERDVMFLSLVVDARQCRALAGNGADQRFNVAASRARDRMVLVRSVRMDELSEKDLRRTLLAHFENPLPGGGHGHEDGRPLRALCESGFEREVFDALVQRGYRVRPQVRAGAYRIDMVVEGAHDARLAVECDGDAFHGPERWQQDVARQRVLERAGWVFWRCFASTWTLHREEVLAELLARLAELDIAPLGAAEGSLSLLVEPRTWRAPAPSEQVQQRLREAVEAGREQEEA</sequence>
<comment type="caution">
    <text evidence="10">The sequence shown here is derived from an EMBL/GenBank/DDBJ whole genome shotgun (WGS) entry which is preliminary data.</text>
</comment>
<feature type="domain" description="DNA2/NAM7 helicase helicase" evidence="7">
    <location>
        <begin position="421"/>
        <end position="485"/>
    </location>
</feature>
<evidence type="ECO:0000256" key="5">
    <source>
        <dbReference type="ARBA" id="ARBA00022840"/>
    </source>
</evidence>
<dbReference type="InterPro" id="IPR027417">
    <property type="entry name" value="P-loop_NTPase"/>
</dbReference>
<feature type="domain" description="Restriction endonuclease type II-like" evidence="9">
    <location>
        <begin position="1416"/>
        <end position="1509"/>
    </location>
</feature>
<evidence type="ECO:0000259" key="9">
    <source>
        <dbReference type="Pfam" id="PF18741"/>
    </source>
</evidence>
<evidence type="ECO:0000313" key="10">
    <source>
        <dbReference type="EMBL" id="MDZ5458791.1"/>
    </source>
</evidence>
<keyword evidence="4" id="KW-0347">Helicase</keyword>